<dbReference type="InterPro" id="IPR051798">
    <property type="entry name" value="Class-II_PLP-Dep_Aminotrans"/>
</dbReference>
<dbReference type="Proteomes" id="UP000009100">
    <property type="component" value="Chromosome 2"/>
</dbReference>
<evidence type="ECO:0000256" key="4">
    <source>
        <dbReference type="ARBA" id="ARBA00023239"/>
    </source>
</evidence>
<keyword evidence="7" id="KW-0032">Aminotransferase</keyword>
<dbReference type="STRING" id="575788.VS_II1466"/>
<dbReference type="GO" id="GO:0030170">
    <property type="term" value="F:pyridoxal phosphate binding"/>
    <property type="evidence" value="ECO:0007669"/>
    <property type="project" value="InterPro"/>
</dbReference>
<evidence type="ECO:0000256" key="1">
    <source>
        <dbReference type="ARBA" id="ARBA00001933"/>
    </source>
</evidence>
<dbReference type="Gene3D" id="3.90.1150.10">
    <property type="entry name" value="Aspartate Aminotransferase, domain 1"/>
    <property type="match status" value="1"/>
</dbReference>
<dbReference type="EC" id="4.4.1.13" evidence="2"/>
<dbReference type="AlphaFoldDB" id="B7VTZ4"/>
<dbReference type="PANTHER" id="PTHR43525">
    <property type="entry name" value="PROTEIN MALY"/>
    <property type="match status" value="1"/>
</dbReference>
<dbReference type="EMBL" id="FM954973">
    <property type="protein sequence ID" value="CAV27639.1"/>
    <property type="molecule type" value="Genomic_DNA"/>
</dbReference>
<dbReference type="GO" id="GO:0008483">
    <property type="term" value="F:transaminase activity"/>
    <property type="evidence" value="ECO:0007669"/>
    <property type="project" value="UniProtKB-KW"/>
</dbReference>
<evidence type="ECO:0000256" key="5">
    <source>
        <dbReference type="ARBA" id="ARBA00037974"/>
    </source>
</evidence>
<sequence length="443" mass="50156">MEASSFEPCHRLKGIQAIQLIAKEPNTLFEEPFMTAFNSASNYGENAFIKSKPEMLESIYNTTDVFPYWVADMDFQVAEPITQELNRLVGRGVYSYEFHEQAVFEALSQWYSMRHGLNLSADKFVQVPGVLSGIALLLRQFTNEGDGVLIHTPAYHQFSNLVNKANRQVVNSPLINDEQGYRIDFDGMEQQIIEHKVKTMIFCNPHNPTGRVWTQQEIEQVIEIAKRHDVLIISDEVHSDIIFEGHAFTSLTSFDYDKVITLIGSPAKTFGMHSISNGYVYTNKNELFEAFKTNVAAMYLDHGNALTTFATIAAFEKGEEWLDGMLAYLQGTVKWITEFSEQRIPQLKVFQPQGTYQVWFDFSELGFSEEDLKSVVFELAKMGLTPGGWFGAESYHFMRMNIATSRDNIEQSFTALADAIEGFERGSQESSNCCDSGNSKSCC</sequence>
<comment type="cofactor">
    <cofactor evidence="1">
        <name>pyridoxal 5'-phosphate</name>
        <dbReference type="ChEBI" id="CHEBI:597326"/>
    </cofactor>
</comment>
<keyword evidence="3" id="KW-0663">Pyridoxal phosphate</keyword>
<dbReference type="PANTHER" id="PTHR43525:SF1">
    <property type="entry name" value="PROTEIN MALY"/>
    <property type="match status" value="1"/>
</dbReference>
<dbReference type="GO" id="GO:0047804">
    <property type="term" value="F:cysteine-S-conjugate beta-lyase activity"/>
    <property type="evidence" value="ECO:0007669"/>
    <property type="project" value="UniProtKB-EC"/>
</dbReference>
<evidence type="ECO:0000259" key="6">
    <source>
        <dbReference type="Pfam" id="PF00155"/>
    </source>
</evidence>
<dbReference type="eggNOG" id="COG1168">
    <property type="taxonomic scope" value="Bacteria"/>
</dbReference>
<dbReference type="InterPro" id="IPR015422">
    <property type="entry name" value="PyrdxlP-dep_Trfase_small"/>
</dbReference>
<dbReference type="InterPro" id="IPR015421">
    <property type="entry name" value="PyrdxlP-dep_Trfase_major"/>
</dbReference>
<evidence type="ECO:0000256" key="2">
    <source>
        <dbReference type="ARBA" id="ARBA00012224"/>
    </source>
</evidence>
<comment type="similarity">
    <text evidence="5">Belongs to the class-II pyridoxal-phosphate-dependent aminotransferase family. MalY/PatB cystathionine beta-lyase subfamily.</text>
</comment>
<accession>B7VTZ4</accession>
<protein>
    <recommendedName>
        <fullName evidence="2">cysteine-S-conjugate beta-lyase</fullName>
        <ecNumber evidence="2">4.4.1.13</ecNumber>
    </recommendedName>
</protein>
<keyword evidence="4" id="KW-0456">Lyase</keyword>
<dbReference type="CDD" id="cd00609">
    <property type="entry name" value="AAT_like"/>
    <property type="match status" value="1"/>
</dbReference>
<evidence type="ECO:0000313" key="8">
    <source>
        <dbReference type="Proteomes" id="UP000009100"/>
    </source>
</evidence>
<dbReference type="NCBIfam" id="TIGR04350">
    <property type="entry name" value="C_S_lyase_PatB"/>
    <property type="match status" value="1"/>
</dbReference>
<evidence type="ECO:0000256" key="3">
    <source>
        <dbReference type="ARBA" id="ARBA00022898"/>
    </source>
</evidence>
<dbReference type="InterPro" id="IPR015424">
    <property type="entry name" value="PyrdxlP-dep_Trfase"/>
</dbReference>
<dbReference type="Gene3D" id="3.40.640.10">
    <property type="entry name" value="Type I PLP-dependent aspartate aminotransferase-like (Major domain)"/>
    <property type="match status" value="1"/>
</dbReference>
<evidence type="ECO:0000313" key="7">
    <source>
        <dbReference type="EMBL" id="CAV27639.1"/>
    </source>
</evidence>
<keyword evidence="7" id="KW-0808">Transferase</keyword>
<proteinExistence type="inferred from homology"/>
<dbReference type="HOGENOM" id="CLU_017584_15_0_6"/>
<organism evidence="7 8">
    <name type="scientific">Vibrio atlanticus (strain LGP32)</name>
    <name type="common">Vibrio splendidus (strain Mel32)</name>
    <dbReference type="NCBI Taxonomy" id="575788"/>
    <lineage>
        <taxon>Bacteria</taxon>
        <taxon>Pseudomonadati</taxon>
        <taxon>Pseudomonadota</taxon>
        <taxon>Gammaproteobacteria</taxon>
        <taxon>Vibrionales</taxon>
        <taxon>Vibrionaceae</taxon>
        <taxon>Vibrio</taxon>
    </lineage>
</organism>
<dbReference type="SUPFAM" id="SSF53383">
    <property type="entry name" value="PLP-dependent transferases"/>
    <property type="match status" value="1"/>
</dbReference>
<dbReference type="InterPro" id="IPR027619">
    <property type="entry name" value="C-S_lyase_PatB-like"/>
</dbReference>
<reference evidence="7 8" key="1">
    <citation type="submission" date="2009-02" db="EMBL/GenBank/DDBJ databases">
        <title>Vibrio splendidus str. LGP32 complete genome.</title>
        <authorList>
            <person name="Mazel D."/>
            <person name="Le Roux F."/>
        </authorList>
    </citation>
    <scope>NUCLEOTIDE SEQUENCE [LARGE SCALE GENOMIC DNA]</scope>
    <source>
        <strain evidence="7 8">LGP32</strain>
    </source>
</reference>
<feature type="domain" description="Aminotransferase class I/classII large" evidence="6">
    <location>
        <begin position="100"/>
        <end position="411"/>
    </location>
</feature>
<name>B7VTZ4_VIBA3</name>
<gene>
    <name evidence="7" type="ordered locus">VS_II1466</name>
</gene>
<dbReference type="KEGG" id="vsp:VS_II1466"/>
<dbReference type="InterPro" id="IPR004839">
    <property type="entry name" value="Aminotransferase_I/II_large"/>
</dbReference>
<dbReference type="Pfam" id="PF00155">
    <property type="entry name" value="Aminotran_1_2"/>
    <property type="match status" value="1"/>
</dbReference>